<dbReference type="AlphaFoldDB" id="A0A3E3DUJ2"/>
<dbReference type="EMBL" id="QUSM01000009">
    <property type="protein sequence ID" value="RGD72957.1"/>
    <property type="molecule type" value="Genomic_DNA"/>
</dbReference>
<dbReference type="GO" id="GO:0016787">
    <property type="term" value="F:hydrolase activity"/>
    <property type="evidence" value="ECO:0007669"/>
    <property type="project" value="UniProtKB-KW"/>
</dbReference>
<comment type="caution">
    <text evidence="3">The sequence shown here is derived from an EMBL/GenBank/DDBJ whole genome shotgun (WGS) entry which is preliminary data.</text>
</comment>
<protein>
    <submittedName>
        <fullName evidence="3">Alpha/beta hydrolase</fullName>
    </submittedName>
</protein>
<dbReference type="InterPro" id="IPR011741">
    <property type="entry name" value="Phg_2220_C"/>
</dbReference>
<dbReference type="Pfam" id="PF09524">
    <property type="entry name" value="Phg_2220_C"/>
    <property type="match status" value="1"/>
</dbReference>
<feature type="region of interest" description="Disordered" evidence="1">
    <location>
        <begin position="66"/>
        <end position="94"/>
    </location>
</feature>
<reference evidence="3 4" key="1">
    <citation type="submission" date="2018-08" db="EMBL/GenBank/DDBJ databases">
        <title>A genome reference for cultivated species of the human gut microbiota.</title>
        <authorList>
            <person name="Zou Y."/>
            <person name="Xue W."/>
            <person name="Luo G."/>
        </authorList>
    </citation>
    <scope>NUCLEOTIDE SEQUENCE [LARGE SCALE GENOMIC DNA]</scope>
    <source>
        <strain evidence="3 4">AM25-6</strain>
    </source>
</reference>
<dbReference type="NCBIfam" id="TIGR02220">
    <property type="entry name" value="phg_TIGR02220"/>
    <property type="match status" value="1"/>
</dbReference>
<feature type="compositionally biased region" description="Polar residues" evidence="1">
    <location>
        <begin position="73"/>
        <end position="94"/>
    </location>
</feature>
<gene>
    <name evidence="3" type="ORF">DW687_11890</name>
</gene>
<name>A0A3E3DUJ2_9FIRM</name>
<accession>A0A3E3DUJ2</accession>
<feature type="domain" description="Phage conserved hypothetical protein C-terminal" evidence="2">
    <location>
        <begin position="110"/>
        <end position="182"/>
    </location>
</feature>
<keyword evidence="3" id="KW-0378">Hydrolase</keyword>
<evidence type="ECO:0000313" key="3">
    <source>
        <dbReference type="EMBL" id="RGD72957.1"/>
    </source>
</evidence>
<proteinExistence type="predicted"/>
<evidence type="ECO:0000313" key="4">
    <source>
        <dbReference type="Proteomes" id="UP000261212"/>
    </source>
</evidence>
<evidence type="ECO:0000259" key="2">
    <source>
        <dbReference type="Pfam" id="PF09524"/>
    </source>
</evidence>
<evidence type="ECO:0000256" key="1">
    <source>
        <dbReference type="SAM" id="MobiDB-lite"/>
    </source>
</evidence>
<dbReference type="Proteomes" id="UP000261212">
    <property type="component" value="Unassembled WGS sequence"/>
</dbReference>
<organism evidence="3 4">
    <name type="scientific">Anaerofustis stercorihominis</name>
    <dbReference type="NCBI Taxonomy" id="214853"/>
    <lineage>
        <taxon>Bacteria</taxon>
        <taxon>Bacillati</taxon>
        <taxon>Bacillota</taxon>
        <taxon>Clostridia</taxon>
        <taxon>Eubacteriales</taxon>
        <taxon>Eubacteriaceae</taxon>
        <taxon>Anaerofustis</taxon>
    </lineage>
</organism>
<sequence>MNYFIKATGKSKNTVIDAINSLVKKGLVFKEQIQTEKGKRNLYTINFDFIQNIQFGSANSELGGSSNSELGVVQNSDKGSSETELGGSSNSEPNNIYIYTNDNTSIYKDIVEYFNSKAKTNYRYQGRKTHDLIKARLNEGFTLEDFKKVIDIKVDEWGHDKKMCNYLRPETLFSNKFEGYLNQKTMKKTERLTNNPFLNMLARGDLDE</sequence>